<sequence>MQTINTDNIRTEFSTSADENIRSMKKQIRIEENFDILTREIIIGGKKAGFFFIDGFVQEDMIEKLMQFFYSLKPEDLSDVDSFLEKGMPYTEVNKITKQSDALTAFFSGVTVCFIDGFSECLSLDCRTYPMRSVTEPWKDKVLRGSRDGFVETLVLNAALLRRRIRDPQLSLELMGVGTRSRSDVAVCYMEDKVDKKLLDSIKRRIQAIRVEALTMNIESLAECLYEHKWINPFPKFKYSERPDTAAAAVLDGNIVIMVDNSPAVMIVPTSIFDIIEEADDYNFAPVIGTYLRISRFLLTLVTMLLTPTWLLLIDNPQWLPEWMMFITVSDEITVPVFFQLLLLELSIDGLKLAAVNTPTLLSTPLSVVAGIVVGEYAVSSGWFNAESMLYMAVVSVGTYSQASFEMGYAMKFMRIILLCLTAAFNLAGYIAGILLIAATIAFNRTMTGCSYIYPLIPFDKKMLKRKLLRVRLPHGNEK</sequence>
<proteinExistence type="inferred from homology"/>
<keyword evidence="2 3" id="KW-0472">Membrane</keyword>
<evidence type="ECO:0000256" key="2">
    <source>
        <dbReference type="ARBA" id="ARBA00023136"/>
    </source>
</evidence>
<reference evidence="4" key="1">
    <citation type="submission" date="2024-03" db="EMBL/GenBank/DDBJ databases">
        <title>Human intestinal bacterial collection.</title>
        <authorList>
            <person name="Pauvert C."/>
            <person name="Hitch T.C.A."/>
            <person name="Clavel T."/>
        </authorList>
    </citation>
    <scope>NUCLEOTIDE SEQUENCE [LARGE SCALE GENOMIC DNA]</scope>
    <source>
        <strain evidence="4">CLA-AA-H89B</strain>
    </source>
</reference>
<evidence type="ECO:0000256" key="3">
    <source>
        <dbReference type="SAM" id="Phobius"/>
    </source>
</evidence>
<feature type="transmembrane region" description="Helical" evidence="3">
    <location>
        <begin position="390"/>
        <end position="409"/>
    </location>
</feature>
<feature type="transmembrane region" description="Helical" evidence="3">
    <location>
        <begin position="416"/>
        <end position="443"/>
    </location>
</feature>
<gene>
    <name evidence="4" type="ORF">WMO37_02730</name>
</gene>
<dbReference type="PIRSF" id="PIRSF005690">
    <property type="entry name" value="GerBA"/>
    <property type="match status" value="1"/>
</dbReference>
<keyword evidence="3" id="KW-1133">Transmembrane helix</keyword>
<accession>A0ABV1H378</accession>
<feature type="transmembrane region" description="Helical" evidence="3">
    <location>
        <begin position="333"/>
        <end position="354"/>
    </location>
</feature>
<dbReference type="PANTHER" id="PTHR22550">
    <property type="entry name" value="SPORE GERMINATION PROTEIN"/>
    <property type="match status" value="1"/>
</dbReference>
<dbReference type="InterPro" id="IPR004995">
    <property type="entry name" value="Spore_Ger"/>
</dbReference>
<dbReference type="Proteomes" id="UP001546774">
    <property type="component" value="Unassembled WGS sequence"/>
</dbReference>
<comment type="similarity">
    <text evidence="1">Belongs to the GerABKA family.</text>
</comment>
<dbReference type="Pfam" id="PF03323">
    <property type="entry name" value="GerA"/>
    <property type="match status" value="1"/>
</dbReference>
<dbReference type="PANTHER" id="PTHR22550:SF9">
    <property type="entry name" value="STAGE V SPORULATION PROTEIN AF"/>
    <property type="match status" value="1"/>
</dbReference>
<protein>
    <submittedName>
        <fullName evidence="4">Spore germination protein</fullName>
    </submittedName>
</protein>
<evidence type="ECO:0000313" key="4">
    <source>
        <dbReference type="EMBL" id="MEQ2553928.1"/>
    </source>
</evidence>
<organism evidence="4 5">
    <name type="scientific">Lachnospira intestinalis</name>
    <dbReference type="NCBI Taxonomy" id="3133158"/>
    <lineage>
        <taxon>Bacteria</taxon>
        <taxon>Bacillati</taxon>
        <taxon>Bacillota</taxon>
        <taxon>Clostridia</taxon>
        <taxon>Lachnospirales</taxon>
        <taxon>Lachnospiraceae</taxon>
        <taxon>Lachnospira</taxon>
    </lineage>
</organism>
<feature type="transmembrane region" description="Helical" evidence="3">
    <location>
        <begin position="297"/>
        <end position="313"/>
    </location>
</feature>
<evidence type="ECO:0000313" key="5">
    <source>
        <dbReference type="Proteomes" id="UP001546774"/>
    </source>
</evidence>
<name>A0ABV1H378_9FIRM</name>
<keyword evidence="3" id="KW-0812">Transmembrane</keyword>
<evidence type="ECO:0000256" key="1">
    <source>
        <dbReference type="ARBA" id="ARBA00005278"/>
    </source>
</evidence>
<dbReference type="EMBL" id="JBBMFS010000002">
    <property type="protein sequence ID" value="MEQ2553928.1"/>
    <property type="molecule type" value="Genomic_DNA"/>
</dbReference>
<keyword evidence="5" id="KW-1185">Reference proteome</keyword>
<dbReference type="InterPro" id="IPR050768">
    <property type="entry name" value="UPF0353/GerABKA_families"/>
</dbReference>
<comment type="caution">
    <text evidence="4">The sequence shown here is derived from an EMBL/GenBank/DDBJ whole genome shotgun (WGS) entry which is preliminary data.</text>
</comment>